<proteinExistence type="inferred from homology"/>
<dbReference type="FunFam" id="3.40.50.360:FF:000001">
    <property type="entry name" value="NAD(P)H dehydrogenase (Quinone) FQR1-like"/>
    <property type="match status" value="1"/>
</dbReference>
<reference evidence="3 4" key="1">
    <citation type="submission" date="2019-09" db="EMBL/GenBank/DDBJ databases">
        <title>Actinomadura physcomitrii sp. nov., a novel actinomycete isolated from moss [Physcomitrium sphaericum (Ludw) Fuernr].</title>
        <authorList>
            <person name="Zhuang X."/>
            <person name="Liu C."/>
        </authorList>
    </citation>
    <scope>NUCLEOTIDE SEQUENCE [LARGE SCALE GENOMIC DNA]</scope>
    <source>
        <strain evidence="3 4">HMC1</strain>
    </source>
</reference>
<evidence type="ECO:0000256" key="1">
    <source>
        <dbReference type="ARBA" id="ARBA00006961"/>
    </source>
</evidence>
<dbReference type="InterPro" id="IPR010089">
    <property type="entry name" value="Flavoprotein_WrbA-like"/>
</dbReference>
<dbReference type="NCBIfam" id="TIGR01755">
    <property type="entry name" value="flav_wrbA"/>
    <property type="match status" value="1"/>
</dbReference>
<dbReference type="InterPro" id="IPR029039">
    <property type="entry name" value="Flavoprotein-like_sf"/>
</dbReference>
<dbReference type="Gene3D" id="3.40.50.360">
    <property type="match status" value="1"/>
</dbReference>
<protein>
    <submittedName>
        <fullName evidence="3">NAD(P)H:quinone oxidoreductase</fullName>
        <ecNumber evidence="3">1.6.5.2</ecNumber>
    </submittedName>
</protein>
<dbReference type="GO" id="GO:0016020">
    <property type="term" value="C:membrane"/>
    <property type="evidence" value="ECO:0007669"/>
    <property type="project" value="TreeGrafter"/>
</dbReference>
<evidence type="ECO:0000259" key="2">
    <source>
        <dbReference type="PROSITE" id="PS50902"/>
    </source>
</evidence>
<dbReference type="Proteomes" id="UP000468735">
    <property type="component" value="Unassembled WGS sequence"/>
</dbReference>
<keyword evidence="3" id="KW-0560">Oxidoreductase</keyword>
<comment type="caution">
    <text evidence="3">The sequence shown here is derived from an EMBL/GenBank/DDBJ whole genome shotgun (WGS) entry which is preliminary data.</text>
</comment>
<dbReference type="SUPFAM" id="SSF52218">
    <property type="entry name" value="Flavoproteins"/>
    <property type="match status" value="1"/>
</dbReference>
<feature type="domain" description="Flavodoxin-like" evidence="2">
    <location>
        <begin position="5"/>
        <end position="191"/>
    </location>
</feature>
<dbReference type="OrthoDB" id="9801479at2"/>
<dbReference type="Pfam" id="PF03358">
    <property type="entry name" value="FMN_red"/>
    <property type="match status" value="1"/>
</dbReference>
<dbReference type="AlphaFoldDB" id="A0A6H9YBB5"/>
<gene>
    <name evidence="3" type="primary">wrbA</name>
    <name evidence="3" type="ORF">F8566_45360</name>
</gene>
<dbReference type="InterPro" id="IPR005025">
    <property type="entry name" value="FMN_Rdtase-like_dom"/>
</dbReference>
<dbReference type="EC" id="1.6.5.2" evidence="3"/>
<accession>A0A6H9YBB5</accession>
<evidence type="ECO:0000313" key="4">
    <source>
        <dbReference type="Proteomes" id="UP000468735"/>
    </source>
</evidence>
<dbReference type="GO" id="GO:0003955">
    <property type="term" value="F:NAD(P)H dehydrogenase (quinone) activity"/>
    <property type="evidence" value="ECO:0007669"/>
    <property type="project" value="UniProtKB-EC"/>
</dbReference>
<dbReference type="RefSeq" id="WP_151569871.1">
    <property type="nucleotide sequence ID" value="NZ_WBMT01000030.1"/>
</dbReference>
<dbReference type="InterPro" id="IPR008254">
    <property type="entry name" value="Flavodoxin/NO_synth"/>
</dbReference>
<sequence length="203" mass="21255">MVSRIAVVYYSATGNVHATAQSIAEGAAEAGADVRLLRVAETAPAHAVDRNADWRAHLDATAQLPLATLDDLVWADGYAVGTPTRFGNVAAQLKSYLDTTGGIWEAGHLAGKPFTAFTSTGERHGGQESTLLSLYNVAYHWGSVILPTGYVDYDIIHAAGGNPYGLSNVSGDGEPTKDQLRAAHFQGGRLARVAAALAPLRAA</sequence>
<organism evidence="3 4">
    <name type="scientific">Actinomadura rudentiformis</name>
    <dbReference type="NCBI Taxonomy" id="359158"/>
    <lineage>
        <taxon>Bacteria</taxon>
        <taxon>Bacillati</taxon>
        <taxon>Actinomycetota</taxon>
        <taxon>Actinomycetes</taxon>
        <taxon>Streptosporangiales</taxon>
        <taxon>Thermomonosporaceae</taxon>
        <taxon>Actinomadura</taxon>
    </lineage>
</organism>
<evidence type="ECO:0000313" key="3">
    <source>
        <dbReference type="EMBL" id="KAB2340417.1"/>
    </source>
</evidence>
<dbReference type="PANTHER" id="PTHR30546">
    <property type="entry name" value="FLAVODOXIN-RELATED PROTEIN WRBA-RELATED"/>
    <property type="match status" value="1"/>
</dbReference>
<name>A0A6H9YBB5_9ACTN</name>
<dbReference type="PROSITE" id="PS50902">
    <property type="entry name" value="FLAVODOXIN_LIKE"/>
    <property type="match status" value="1"/>
</dbReference>
<dbReference type="EMBL" id="WBMT01000030">
    <property type="protein sequence ID" value="KAB2340417.1"/>
    <property type="molecule type" value="Genomic_DNA"/>
</dbReference>
<dbReference type="PANTHER" id="PTHR30546:SF23">
    <property type="entry name" value="FLAVOPROTEIN-LIKE PROTEIN YCP4-RELATED"/>
    <property type="match status" value="1"/>
</dbReference>
<keyword evidence="4" id="KW-1185">Reference proteome</keyword>
<comment type="similarity">
    <text evidence="1">Belongs to the WrbA family.</text>
</comment>
<dbReference type="NCBIfam" id="NF002999">
    <property type="entry name" value="PRK03767.1"/>
    <property type="match status" value="1"/>
</dbReference>
<dbReference type="GO" id="GO:0010181">
    <property type="term" value="F:FMN binding"/>
    <property type="evidence" value="ECO:0007669"/>
    <property type="project" value="InterPro"/>
</dbReference>